<dbReference type="SUPFAM" id="SSF52540">
    <property type="entry name" value="P-loop containing nucleoside triphosphate hydrolases"/>
    <property type="match status" value="1"/>
</dbReference>
<dbReference type="InterPro" id="IPR003593">
    <property type="entry name" value="AAA+_ATPase"/>
</dbReference>
<evidence type="ECO:0000313" key="9">
    <source>
        <dbReference type="EMBL" id="GLQ08650.1"/>
    </source>
</evidence>
<dbReference type="InterPro" id="IPR003439">
    <property type="entry name" value="ABC_transporter-like_ATP-bd"/>
</dbReference>
<dbReference type="Gene3D" id="2.40.50.140">
    <property type="entry name" value="Nucleic acid-binding proteins"/>
    <property type="match status" value="1"/>
</dbReference>
<keyword evidence="6" id="KW-1278">Translocase</keyword>
<accession>A0ABQ5UBT8</accession>
<evidence type="ECO:0000256" key="6">
    <source>
        <dbReference type="ARBA" id="ARBA00022967"/>
    </source>
</evidence>
<comment type="caution">
    <text evidence="9">The sequence shown here is derived from an EMBL/GenBank/DDBJ whole genome shotgun (WGS) entry which is preliminary data.</text>
</comment>
<dbReference type="CDD" id="cd03301">
    <property type="entry name" value="ABC_MalK_N"/>
    <property type="match status" value="1"/>
</dbReference>
<dbReference type="InterPro" id="IPR008995">
    <property type="entry name" value="Mo/tungstate-bd_C_term_dom"/>
</dbReference>
<sequence length="370" mass="40127">MASVEFKNVTKSFGAFNAVSDVSFAIGDGEFVCLLGPSGCGKTTSLRMIAGLETPSSGRVLIGGDDVTNLHPKDRQISMVFQDYALYPHMNLADNIAYPLKVRGEPIQKRHGRAKEVADVLKIGHLMDRLPSQISGGQQQRTSLARALVYPSRVYLFDEPLSNLDAKLRLEARGFLNHLQRDMGMTAVYVTHDQAEAMALATRIAVMDQGRIVQYAPPIEIYRRPATTFVANFVGNPPMNLVPVEASHGDGQLQLKADGLTLSSLPMSSGIAAALAKDKNLTLGIRPEHLAIANPGLANTIFGTLFANENMGPESLVTIERPDTSRLTARIFTDDHITLSEAVVLSFSPEHIHLFDSTGARIPADGEQPL</sequence>
<organism evidence="9 10">
    <name type="scientific">Devosia yakushimensis</name>
    <dbReference type="NCBI Taxonomy" id="470028"/>
    <lineage>
        <taxon>Bacteria</taxon>
        <taxon>Pseudomonadati</taxon>
        <taxon>Pseudomonadota</taxon>
        <taxon>Alphaproteobacteria</taxon>
        <taxon>Hyphomicrobiales</taxon>
        <taxon>Devosiaceae</taxon>
        <taxon>Devosia</taxon>
    </lineage>
</organism>
<keyword evidence="3" id="KW-1003">Cell membrane</keyword>
<name>A0ABQ5UBT8_9HYPH</name>
<keyword evidence="4" id="KW-0547">Nucleotide-binding</keyword>
<reference evidence="9" key="2">
    <citation type="submission" date="2023-01" db="EMBL/GenBank/DDBJ databases">
        <title>Draft genome sequence of Devosia yakushimensis strain NBRC 103855.</title>
        <authorList>
            <person name="Sun Q."/>
            <person name="Mori K."/>
        </authorList>
    </citation>
    <scope>NUCLEOTIDE SEQUENCE</scope>
    <source>
        <strain evidence="9">NBRC 103855</strain>
    </source>
</reference>
<dbReference type="SMART" id="SM00382">
    <property type="entry name" value="AAA"/>
    <property type="match status" value="1"/>
</dbReference>
<keyword evidence="2" id="KW-0813">Transport</keyword>
<evidence type="ECO:0000256" key="7">
    <source>
        <dbReference type="ARBA" id="ARBA00023136"/>
    </source>
</evidence>
<dbReference type="InterPro" id="IPR047641">
    <property type="entry name" value="ABC_transpr_MalK/UgpC-like"/>
</dbReference>
<evidence type="ECO:0000256" key="2">
    <source>
        <dbReference type="ARBA" id="ARBA00022448"/>
    </source>
</evidence>
<keyword evidence="10" id="KW-1185">Reference proteome</keyword>
<dbReference type="Pfam" id="PF17912">
    <property type="entry name" value="OB_MalK"/>
    <property type="match status" value="1"/>
</dbReference>
<dbReference type="GO" id="GO:0005524">
    <property type="term" value="F:ATP binding"/>
    <property type="evidence" value="ECO:0007669"/>
    <property type="project" value="UniProtKB-KW"/>
</dbReference>
<gene>
    <name evidence="9" type="ORF">GCM10007913_05820</name>
</gene>
<keyword evidence="7" id="KW-0472">Membrane</keyword>
<dbReference type="InterPro" id="IPR027417">
    <property type="entry name" value="P-loop_NTPase"/>
</dbReference>
<dbReference type="EMBL" id="BSNG01000001">
    <property type="protein sequence ID" value="GLQ08650.1"/>
    <property type="molecule type" value="Genomic_DNA"/>
</dbReference>
<dbReference type="InterPro" id="IPR015855">
    <property type="entry name" value="ABC_transpr_MalK-like"/>
</dbReference>
<evidence type="ECO:0000256" key="1">
    <source>
        <dbReference type="ARBA" id="ARBA00005417"/>
    </source>
</evidence>
<proteinExistence type="inferred from homology"/>
<dbReference type="PROSITE" id="PS50893">
    <property type="entry name" value="ABC_TRANSPORTER_2"/>
    <property type="match status" value="1"/>
</dbReference>
<dbReference type="PANTHER" id="PTHR43875">
    <property type="entry name" value="MALTODEXTRIN IMPORT ATP-BINDING PROTEIN MSMX"/>
    <property type="match status" value="1"/>
</dbReference>
<feature type="domain" description="ABC transporter" evidence="8">
    <location>
        <begin position="4"/>
        <end position="234"/>
    </location>
</feature>
<dbReference type="PANTHER" id="PTHR43875:SF15">
    <property type="entry name" value="TREHALOSE IMPORT ATP-BINDING PROTEIN SUGC"/>
    <property type="match status" value="1"/>
</dbReference>
<dbReference type="SUPFAM" id="SSF50331">
    <property type="entry name" value="MOP-like"/>
    <property type="match status" value="1"/>
</dbReference>
<dbReference type="Gene3D" id="2.40.50.100">
    <property type="match status" value="1"/>
</dbReference>
<dbReference type="InterPro" id="IPR012340">
    <property type="entry name" value="NA-bd_OB-fold"/>
</dbReference>
<protein>
    <submittedName>
        <fullName evidence="9">Sugar ABC transporter ATP-binding protein</fullName>
    </submittedName>
</protein>
<dbReference type="Pfam" id="PF00005">
    <property type="entry name" value="ABC_tran"/>
    <property type="match status" value="1"/>
</dbReference>
<reference evidence="9" key="1">
    <citation type="journal article" date="2014" name="Int. J. Syst. Evol. Microbiol.">
        <title>Complete genome of a new Firmicutes species belonging to the dominant human colonic microbiota ('Ruminococcus bicirculans') reveals two chromosomes and a selective capacity to utilize plant glucans.</title>
        <authorList>
            <consortium name="NISC Comparative Sequencing Program"/>
            <person name="Wegmann U."/>
            <person name="Louis P."/>
            <person name="Goesmann A."/>
            <person name="Henrissat B."/>
            <person name="Duncan S.H."/>
            <person name="Flint H.J."/>
        </authorList>
    </citation>
    <scope>NUCLEOTIDE SEQUENCE</scope>
    <source>
        <strain evidence="9">NBRC 103855</strain>
    </source>
</reference>
<evidence type="ECO:0000256" key="3">
    <source>
        <dbReference type="ARBA" id="ARBA00022475"/>
    </source>
</evidence>
<dbReference type="InterPro" id="IPR040582">
    <property type="entry name" value="OB_MalK-like"/>
</dbReference>
<dbReference type="Gene3D" id="3.40.50.300">
    <property type="entry name" value="P-loop containing nucleotide triphosphate hydrolases"/>
    <property type="match status" value="1"/>
</dbReference>
<comment type="similarity">
    <text evidence="1">Belongs to the ABC transporter superfamily.</text>
</comment>
<dbReference type="RefSeq" id="WP_284387741.1">
    <property type="nucleotide sequence ID" value="NZ_BSNG01000001.1"/>
</dbReference>
<evidence type="ECO:0000256" key="4">
    <source>
        <dbReference type="ARBA" id="ARBA00022741"/>
    </source>
</evidence>
<evidence type="ECO:0000256" key="5">
    <source>
        <dbReference type="ARBA" id="ARBA00022840"/>
    </source>
</evidence>
<keyword evidence="5 9" id="KW-0067">ATP-binding</keyword>
<dbReference type="Proteomes" id="UP001161406">
    <property type="component" value="Unassembled WGS sequence"/>
</dbReference>
<evidence type="ECO:0000313" key="10">
    <source>
        <dbReference type="Proteomes" id="UP001161406"/>
    </source>
</evidence>
<evidence type="ECO:0000259" key="8">
    <source>
        <dbReference type="PROSITE" id="PS50893"/>
    </source>
</evidence>